<dbReference type="Proteomes" id="UP000284706">
    <property type="component" value="Unassembled WGS sequence"/>
</dbReference>
<dbReference type="AlphaFoldDB" id="A0A409YI96"/>
<dbReference type="STRING" id="231916.A0A409YI96"/>
<protein>
    <submittedName>
        <fullName evidence="1">Uncharacterized protein</fullName>
    </submittedName>
</protein>
<dbReference type="EMBL" id="NHYE01000825">
    <property type="protein sequence ID" value="PPR02737.1"/>
    <property type="molecule type" value="Genomic_DNA"/>
</dbReference>
<organism evidence="1 2">
    <name type="scientific">Gymnopilus dilepis</name>
    <dbReference type="NCBI Taxonomy" id="231916"/>
    <lineage>
        <taxon>Eukaryota</taxon>
        <taxon>Fungi</taxon>
        <taxon>Dikarya</taxon>
        <taxon>Basidiomycota</taxon>
        <taxon>Agaricomycotina</taxon>
        <taxon>Agaricomycetes</taxon>
        <taxon>Agaricomycetidae</taxon>
        <taxon>Agaricales</taxon>
        <taxon>Agaricineae</taxon>
        <taxon>Hymenogastraceae</taxon>
        <taxon>Gymnopilus</taxon>
    </lineage>
</organism>
<name>A0A409YI96_9AGAR</name>
<evidence type="ECO:0000313" key="2">
    <source>
        <dbReference type="Proteomes" id="UP000284706"/>
    </source>
</evidence>
<dbReference type="InParanoid" id="A0A409YI96"/>
<evidence type="ECO:0000313" key="1">
    <source>
        <dbReference type="EMBL" id="PPR02737.1"/>
    </source>
</evidence>
<gene>
    <name evidence="1" type="ORF">CVT26_009448</name>
</gene>
<proteinExistence type="predicted"/>
<dbReference type="OrthoDB" id="2269034at2759"/>
<comment type="caution">
    <text evidence="1">The sequence shown here is derived from an EMBL/GenBank/DDBJ whole genome shotgun (WGS) entry which is preliminary data.</text>
</comment>
<dbReference type="Gene3D" id="1.20.1280.50">
    <property type="match status" value="1"/>
</dbReference>
<sequence>MSKIAALQEKIRETKEALEDMLKQHHEMMIRANDVHDPFTSLLPPEIAAKIFHFCVLDLPQDGPQPRKMPLLLGAVCSHWRQIVWSTPDLWAEVAFQIRSLDFPTEEYCELAGEWLVRSGQLPLSITLSARFEGIPWGRHIDIYQRMFDQLIQVLNLHSRRWCTLEIHLPAGLVQGLGGSNYPAPQLQRLHIFLEAYTPWSRTGGVELIFEGANPKYLILQGQVPLQPLRIGWDNLIRAELEGYRVEEYLDFLDKSHALVQFKVVDALSGRDSLPCHVFHRNLRELSVDQSTSVDGSRLTGFLEGVTLPCLEKLSHTASSGTNPIPALISLVNRSGCVIRELFLDLEKALMIDDNLVTLLETTPKIQALVLIWSQGSLDLLCTFLRRLSHTAISTTSGSRSFVPELKSLSLFYGKMAYWDELAEIFGPFDVLGPDMRRRPLQDLEVYVEVMRQGDAEMDHINKESALRFLSLIRAGYSVQLWGVDSDDDDDTFIDLLNESIEHFDISPDIPS</sequence>
<keyword evidence="2" id="KW-1185">Reference proteome</keyword>
<reference evidence="1 2" key="1">
    <citation type="journal article" date="2018" name="Evol. Lett.">
        <title>Horizontal gene cluster transfer increased hallucinogenic mushroom diversity.</title>
        <authorList>
            <person name="Reynolds H.T."/>
            <person name="Vijayakumar V."/>
            <person name="Gluck-Thaler E."/>
            <person name="Korotkin H.B."/>
            <person name="Matheny P.B."/>
            <person name="Slot J.C."/>
        </authorList>
    </citation>
    <scope>NUCLEOTIDE SEQUENCE [LARGE SCALE GENOMIC DNA]</scope>
    <source>
        <strain evidence="1 2">SRW20</strain>
    </source>
</reference>
<accession>A0A409YI96</accession>